<dbReference type="AlphaFoldDB" id="A0A9D4S4D2"/>
<evidence type="ECO:0000256" key="1">
    <source>
        <dbReference type="SAM" id="MobiDB-lite"/>
    </source>
</evidence>
<dbReference type="Proteomes" id="UP000828390">
    <property type="component" value="Unassembled WGS sequence"/>
</dbReference>
<feature type="compositionally biased region" description="Polar residues" evidence="1">
    <location>
        <begin position="170"/>
        <end position="181"/>
    </location>
</feature>
<keyword evidence="3" id="KW-1185">Reference proteome</keyword>
<feature type="region of interest" description="Disordered" evidence="1">
    <location>
        <begin position="149"/>
        <end position="191"/>
    </location>
</feature>
<dbReference type="EMBL" id="JAIWYP010000001">
    <property type="protein sequence ID" value="KAH3892094.1"/>
    <property type="molecule type" value="Genomic_DNA"/>
</dbReference>
<reference evidence="2" key="2">
    <citation type="submission" date="2020-11" db="EMBL/GenBank/DDBJ databases">
        <authorList>
            <person name="McCartney M.A."/>
            <person name="Auch B."/>
            <person name="Kono T."/>
            <person name="Mallez S."/>
            <person name="Becker A."/>
            <person name="Gohl D.M."/>
            <person name="Silverstein K.A.T."/>
            <person name="Koren S."/>
            <person name="Bechman K.B."/>
            <person name="Herman A."/>
            <person name="Abrahante J.E."/>
            <person name="Garbe J."/>
        </authorList>
    </citation>
    <scope>NUCLEOTIDE SEQUENCE</scope>
    <source>
        <strain evidence="2">Duluth1</strain>
        <tissue evidence="2">Whole animal</tissue>
    </source>
</reference>
<comment type="caution">
    <text evidence="2">The sequence shown here is derived from an EMBL/GenBank/DDBJ whole genome shotgun (WGS) entry which is preliminary data.</text>
</comment>
<accession>A0A9D4S4D2</accession>
<evidence type="ECO:0000313" key="2">
    <source>
        <dbReference type="EMBL" id="KAH3892094.1"/>
    </source>
</evidence>
<gene>
    <name evidence="2" type="ORF">DPMN_016206</name>
</gene>
<proteinExistence type="predicted"/>
<organism evidence="2 3">
    <name type="scientific">Dreissena polymorpha</name>
    <name type="common">Zebra mussel</name>
    <name type="synonym">Mytilus polymorpha</name>
    <dbReference type="NCBI Taxonomy" id="45954"/>
    <lineage>
        <taxon>Eukaryota</taxon>
        <taxon>Metazoa</taxon>
        <taxon>Spiralia</taxon>
        <taxon>Lophotrochozoa</taxon>
        <taxon>Mollusca</taxon>
        <taxon>Bivalvia</taxon>
        <taxon>Autobranchia</taxon>
        <taxon>Heteroconchia</taxon>
        <taxon>Euheterodonta</taxon>
        <taxon>Imparidentia</taxon>
        <taxon>Neoheterodontei</taxon>
        <taxon>Myida</taxon>
        <taxon>Dreissenoidea</taxon>
        <taxon>Dreissenidae</taxon>
        <taxon>Dreissena</taxon>
    </lineage>
</organism>
<protein>
    <submittedName>
        <fullName evidence="2">Uncharacterized protein</fullName>
    </submittedName>
</protein>
<evidence type="ECO:0000313" key="3">
    <source>
        <dbReference type="Proteomes" id="UP000828390"/>
    </source>
</evidence>
<reference evidence="2" key="1">
    <citation type="journal article" date="2019" name="bioRxiv">
        <title>The Genome of the Zebra Mussel, Dreissena polymorpha: A Resource for Invasive Species Research.</title>
        <authorList>
            <person name="McCartney M.A."/>
            <person name="Auch B."/>
            <person name="Kono T."/>
            <person name="Mallez S."/>
            <person name="Zhang Y."/>
            <person name="Obille A."/>
            <person name="Becker A."/>
            <person name="Abrahante J.E."/>
            <person name="Garbe J."/>
            <person name="Badalamenti J.P."/>
            <person name="Herman A."/>
            <person name="Mangelson H."/>
            <person name="Liachko I."/>
            <person name="Sullivan S."/>
            <person name="Sone E.D."/>
            <person name="Koren S."/>
            <person name="Silverstein K.A.T."/>
            <person name="Beckman K.B."/>
            <person name="Gohl D.M."/>
        </authorList>
    </citation>
    <scope>NUCLEOTIDE SEQUENCE</scope>
    <source>
        <strain evidence="2">Duluth1</strain>
        <tissue evidence="2">Whole animal</tissue>
    </source>
</reference>
<feature type="region of interest" description="Disordered" evidence="1">
    <location>
        <begin position="97"/>
        <end position="117"/>
    </location>
</feature>
<sequence length="214" mass="23496">MILLHPVHVCQIYSLTLLTLDLSQEVLYFMRHHHHQHIFYPHKPRNGPNLHSLYLHLVFLGIEAAQIPPARSHHSMPGGDLTVNLPTDNCYRVPGRAQPESSAPLKHPHCQPSAGCAQQVSSVLRQLPDDSHPRSVPGSAKPVNIARCTLPDDASHHPRPGSDLPGNSVHCMSQSGNSTAGPSLDKRGNPGMTEVVRADATRNFRRTASNILNF</sequence>
<name>A0A9D4S4D2_DREPO</name>